<dbReference type="PANTHER" id="PTHR19848">
    <property type="entry name" value="WD40 REPEAT PROTEIN"/>
    <property type="match status" value="1"/>
</dbReference>
<keyword evidence="12" id="KW-1185">Reference proteome</keyword>
<dbReference type="Proteomes" id="UP001165122">
    <property type="component" value="Unassembled WGS sequence"/>
</dbReference>
<dbReference type="AlphaFoldDB" id="A0A9W6ZGH1"/>
<comment type="subcellular location">
    <subcellularLocation>
        <location evidence="1">Membrane</location>
        <topology evidence="1">Multi-pass membrane protein</topology>
    </subcellularLocation>
</comment>
<dbReference type="Pfam" id="PF00520">
    <property type="entry name" value="Ion_trans"/>
    <property type="match status" value="1"/>
</dbReference>
<dbReference type="InterPro" id="IPR001680">
    <property type="entry name" value="WD40_rpt"/>
</dbReference>
<feature type="repeat" description="WD" evidence="7">
    <location>
        <begin position="192"/>
        <end position="220"/>
    </location>
</feature>
<dbReference type="SUPFAM" id="SSF50998">
    <property type="entry name" value="Quinoprotein alcohol dehydrogenase-like"/>
    <property type="match status" value="1"/>
</dbReference>
<evidence type="ECO:0000256" key="7">
    <source>
        <dbReference type="PROSITE-ProRule" id="PRU00221"/>
    </source>
</evidence>
<dbReference type="Pfam" id="PF00400">
    <property type="entry name" value="WD40"/>
    <property type="match status" value="5"/>
</dbReference>
<organism evidence="11 12">
    <name type="scientific">Triparma laevis f. longispina</name>
    <dbReference type="NCBI Taxonomy" id="1714387"/>
    <lineage>
        <taxon>Eukaryota</taxon>
        <taxon>Sar</taxon>
        <taxon>Stramenopiles</taxon>
        <taxon>Ochrophyta</taxon>
        <taxon>Bolidophyceae</taxon>
        <taxon>Parmales</taxon>
        <taxon>Triparmaceae</taxon>
        <taxon>Triparma</taxon>
    </lineage>
</organism>
<protein>
    <recommendedName>
        <fullName evidence="10">Ion transport domain-containing protein</fullName>
    </recommendedName>
</protein>
<dbReference type="SMART" id="SM00320">
    <property type="entry name" value="WD40"/>
    <property type="match status" value="5"/>
</dbReference>
<feature type="transmembrane region" description="Helical" evidence="9">
    <location>
        <begin position="607"/>
        <end position="625"/>
    </location>
</feature>
<evidence type="ECO:0000259" key="10">
    <source>
        <dbReference type="Pfam" id="PF00520"/>
    </source>
</evidence>
<keyword evidence="3 9" id="KW-0812">Transmembrane</keyword>
<feature type="transmembrane region" description="Helical" evidence="9">
    <location>
        <begin position="645"/>
        <end position="663"/>
    </location>
</feature>
<keyword evidence="4" id="KW-0677">Repeat</keyword>
<evidence type="ECO:0000313" key="12">
    <source>
        <dbReference type="Proteomes" id="UP001165122"/>
    </source>
</evidence>
<dbReference type="OrthoDB" id="17410at2759"/>
<sequence>IISGSSDGKIICWDAKTHKILQTLEGHEGGVTSVTFSPDGNQIISGSSDKKIFCWDAKTHKLLQTLRGHEGGVTSVTFSPDGKQIISGSHPNKIICWDAITHKPIQTLEGHKDWVRSVAYSPDGKQIISGSDDKKIICWDAKTHKILQTLEGHKRAVNSVTFSPDGNQIISGSHDRKIICWDAKTHKQLQTLEGHEGAVFSVTFSPDGKQIISGSDDGKIICYPVGDLFGTSGIDRIPGTFHELIFLPDLTTESKTIGKFDWANSNTGRYLESFDPRMIYAPRGLGSDGARERDNLVHIAARSGCSSFLEYASTVESLGENPSGTSANTSANISTDTSADPSDHFMVACLFRNSEDRTPLYCAYESQDTASIGIILTSLLALFGDKYTKFSIAKCHFQHFGDIFPLNEFIPILRDYPRVANKFLKELSLVEAYQEIVKKEYPKATIRDGQEIIVGSEERSPETFWVQRQSDEKHVTTDAIPVTAMVLGIPGIASRGSEFLKNAVLGAKKINRFTAFESKTLEILIDFKWKTYGRSAFLAHLYKDITMVAAFSLDAILHQRLGSEHLILKILGYLPMLATISLWAFFCHHEVNQFKGSKTTSAYLGDFWNLLDLASLGSIFATYLLRAAECAAEHTLLPSTYRWSTLMMALALPLAYINTLYFMQGFKESGQLVRMILGIIGGIRVFVIILLACMIGFAFAFYVLYQGKADYVGIQHRSPFLSLFSSYALLLGDFDVNELEESSSFGITVFLFMGFTFFINIIMLNLLIAIMGDIFDRIQENAVAEFLFARANILLEIEATFGEKEKSKTDWYPRWLQVLVAITEGNESDDRVDWAGRVRALKGAMGKINEQVGGLRDKFDASEKKREESEKMLVEIRKEAGEESKKREEIEKMLVEMRKEAGEESKKREESEKMLVEIRKEAGEESKKREESEKMLKLICDKFEISVN</sequence>
<dbReference type="PROSITE" id="PS50082">
    <property type="entry name" value="WD_REPEATS_2"/>
    <property type="match status" value="6"/>
</dbReference>
<feature type="repeat" description="WD" evidence="7">
    <location>
        <begin position="1"/>
        <end position="23"/>
    </location>
</feature>
<feature type="repeat" description="WD" evidence="7">
    <location>
        <begin position="66"/>
        <end position="107"/>
    </location>
</feature>
<feature type="coiled-coil region" evidence="8">
    <location>
        <begin position="859"/>
        <end position="907"/>
    </location>
</feature>
<dbReference type="PROSITE" id="PS50294">
    <property type="entry name" value="WD_REPEATS_REGION"/>
    <property type="match status" value="5"/>
</dbReference>
<evidence type="ECO:0000256" key="8">
    <source>
        <dbReference type="SAM" id="Coils"/>
    </source>
</evidence>
<feature type="transmembrane region" description="Helical" evidence="9">
    <location>
        <begin position="566"/>
        <end position="586"/>
    </location>
</feature>
<dbReference type="Gene3D" id="2.130.10.10">
    <property type="entry name" value="YVTN repeat-like/Quinoprotein amine dehydrogenase"/>
    <property type="match status" value="3"/>
</dbReference>
<proteinExistence type="predicted"/>
<dbReference type="GO" id="GO:0016020">
    <property type="term" value="C:membrane"/>
    <property type="evidence" value="ECO:0007669"/>
    <property type="project" value="UniProtKB-SubCell"/>
</dbReference>
<feature type="transmembrane region" description="Helical" evidence="9">
    <location>
        <begin position="745"/>
        <end position="768"/>
    </location>
</feature>
<evidence type="ECO:0000256" key="1">
    <source>
        <dbReference type="ARBA" id="ARBA00004141"/>
    </source>
</evidence>
<feature type="transmembrane region" description="Helical" evidence="9">
    <location>
        <begin position="675"/>
        <end position="705"/>
    </location>
</feature>
<dbReference type="GO" id="GO:0005216">
    <property type="term" value="F:monoatomic ion channel activity"/>
    <property type="evidence" value="ECO:0007669"/>
    <property type="project" value="InterPro"/>
</dbReference>
<feature type="domain" description="Ion transport" evidence="10">
    <location>
        <begin position="583"/>
        <end position="781"/>
    </location>
</feature>
<evidence type="ECO:0000256" key="2">
    <source>
        <dbReference type="ARBA" id="ARBA00022574"/>
    </source>
</evidence>
<evidence type="ECO:0000256" key="5">
    <source>
        <dbReference type="ARBA" id="ARBA00022989"/>
    </source>
</evidence>
<accession>A0A9W6ZGH1</accession>
<dbReference type="PANTHER" id="PTHR19848:SF8">
    <property type="entry name" value="F-BOX AND WD REPEAT DOMAIN CONTAINING 7"/>
    <property type="match status" value="1"/>
</dbReference>
<comment type="caution">
    <text evidence="11">The sequence shown here is derived from an EMBL/GenBank/DDBJ whole genome shotgun (WGS) entry which is preliminary data.</text>
</comment>
<keyword evidence="2 7" id="KW-0853">WD repeat</keyword>
<keyword evidence="6 9" id="KW-0472">Membrane</keyword>
<evidence type="ECO:0000313" key="11">
    <source>
        <dbReference type="EMBL" id="GMH53984.1"/>
    </source>
</evidence>
<evidence type="ECO:0000256" key="3">
    <source>
        <dbReference type="ARBA" id="ARBA00022692"/>
    </source>
</evidence>
<dbReference type="EMBL" id="BRXW01000431">
    <property type="protein sequence ID" value="GMH53984.1"/>
    <property type="molecule type" value="Genomic_DNA"/>
</dbReference>
<dbReference type="InterPro" id="IPR011047">
    <property type="entry name" value="Quinoprotein_ADH-like_sf"/>
</dbReference>
<feature type="non-terminal residue" evidence="11">
    <location>
        <position position="1"/>
    </location>
</feature>
<feature type="repeat" description="WD" evidence="7">
    <location>
        <begin position="108"/>
        <end position="149"/>
    </location>
</feature>
<dbReference type="InterPro" id="IPR015943">
    <property type="entry name" value="WD40/YVTN_repeat-like_dom_sf"/>
</dbReference>
<keyword evidence="5 9" id="KW-1133">Transmembrane helix</keyword>
<dbReference type="CDD" id="cd00200">
    <property type="entry name" value="WD40"/>
    <property type="match status" value="1"/>
</dbReference>
<feature type="repeat" description="WD" evidence="7">
    <location>
        <begin position="150"/>
        <end position="191"/>
    </location>
</feature>
<name>A0A9W6ZGH1_9STRA</name>
<reference evidence="12" key="1">
    <citation type="journal article" date="2023" name="Commun. Biol.">
        <title>Genome analysis of Parmales, the sister group of diatoms, reveals the evolutionary specialization of diatoms from phago-mixotrophs to photoautotrophs.</title>
        <authorList>
            <person name="Ban H."/>
            <person name="Sato S."/>
            <person name="Yoshikawa S."/>
            <person name="Yamada K."/>
            <person name="Nakamura Y."/>
            <person name="Ichinomiya M."/>
            <person name="Sato N."/>
            <person name="Blanc-Mathieu R."/>
            <person name="Endo H."/>
            <person name="Kuwata A."/>
            <person name="Ogata H."/>
        </authorList>
    </citation>
    <scope>NUCLEOTIDE SEQUENCE [LARGE SCALE GENOMIC DNA]</scope>
    <source>
        <strain evidence="12">NIES 3700</strain>
    </source>
</reference>
<keyword evidence="8" id="KW-0175">Coiled coil</keyword>
<evidence type="ECO:0000256" key="9">
    <source>
        <dbReference type="SAM" id="Phobius"/>
    </source>
</evidence>
<feature type="repeat" description="WD" evidence="7">
    <location>
        <begin position="24"/>
        <end position="65"/>
    </location>
</feature>
<evidence type="ECO:0000256" key="6">
    <source>
        <dbReference type="ARBA" id="ARBA00023136"/>
    </source>
</evidence>
<evidence type="ECO:0000256" key="4">
    <source>
        <dbReference type="ARBA" id="ARBA00022737"/>
    </source>
</evidence>
<gene>
    <name evidence="11" type="ORF">TrLO_g12780</name>
</gene>
<dbReference type="InterPro" id="IPR005821">
    <property type="entry name" value="Ion_trans_dom"/>
</dbReference>